<reference evidence="2" key="2">
    <citation type="submission" date="2023-06" db="EMBL/GenBank/DDBJ databases">
        <authorList>
            <consortium name="Lawrence Berkeley National Laboratory"/>
            <person name="Haridas S."/>
            <person name="Hensen N."/>
            <person name="Bonometti L."/>
            <person name="Westerberg I."/>
            <person name="Brannstrom I.O."/>
            <person name="Guillou S."/>
            <person name="Cros-Aarteil S."/>
            <person name="Calhoun S."/>
            <person name="Kuo A."/>
            <person name="Mondo S."/>
            <person name="Pangilinan J."/>
            <person name="Riley R."/>
            <person name="Labutti K."/>
            <person name="Andreopoulos B."/>
            <person name="Lipzen A."/>
            <person name="Chen C."/>
            <person name="Yanf M."/>
            <person name="Daum C."/>
            <person name="Ng V."/>
            <person name="Clum A."/>
            <person name="Steindorff A."/>
            <person name="Ohm R."/>
            <person name="Martin F."/>
            <person name="Silar P."/>
            <person name="Natvig D."/>
            <person name="Lalanne C."/>
            <person name="Gautier V."/>
            <person name="Ament-Velasquez S.L."/>
            <person name="Kruys A."/>
            <person name="Hutchinson M.I."/>
            <person name="Powell A.J."/>
            <person name="Barry K."/>
            <person name="Miller A.N."/>
            <person name="Grigoriev I.V."/>
            <person name="Debuchy R."/>
            <person name="Gladieux P."/>
            <person name="Thoren M.H."/>
            <person name="Johannesson H."/>
        </authorList>
    </citation>
    <scope>NUCLEOTIDE SEQUENCE</scope>
    <source>
        <strain evidence="2">CBS 955.72</strain>
    </source>
</reference>
<dbReference type="EMBL" id="JAUIQD010000009">
    <property type="protein sequence ID" value="KAK3339862.1"/>
    <property type="molecule type" value="Genomic_DNA"/>
</dbReference>
<sequence>MKNAITHVYPAVEPQLCIFHINKNINLKFHQKWDKSAAARVQEALAQHASQHASQFAPKDASQPTTQSASRLVPPTVTEDKDNKVNKDIAHALTDRYTRPINDHGYVQGLNPIPSEIKYSKASIYQFWEHMVYSHSQEDFDKAWVGMKAFFPEQKDILKYLKDTYLAPDMVKQ</sequence>
<protein>
    <recommendedName>
        <fullName evidence="4">MULE transposase domain-containing protein</fullName>
    </recommendedName>
</protein>
<evidence type="ECO:0000256" key="1">
    <source>
        <dbReference type="SAM" id="MobiDB-lite"/>
    </source>
</evidence>
<accession>A0AAJ0H596</accession>
<gene>
    <name evidence="2" type="ORF">B0T25DRAFT_574745</name>
</gene>
<dbReference type="AlphaFoldDB" id="A0AAJ0H596"/>
<dbReference type="Proteomes" id="UP001275084">
    <property type="component" value="Unassembled WGS sequence"/>
</dbReference>
<reference evidence="2" key="1">
    <citation type="journal article" date="2023" name="Mol. Phylogenet. Evol.">
        <title>Genome-scale phylogeny and comparative genomics of the fungal order Sordariales.</title>
        <authorList>
            <person name="Hensen N."/>
            <person name="Bonometti L."/>
            <person name="Westerberg I."/>
            <person name="Brannstrom I.O."/>
            <person name="Guillou S."/>
            <person name="Cros-Aarteil S."/>
            <person name="Calhoun S."/>
            <person name="Haridas S."/>
            <person name="Kuo A."/>
            <person name="Mondo S."/>
            <person name="Pangilinan J."/>
            <person name="Riley R."/>
            <person name="LaButti K."/>
            <person name="Andreopoulos B."/>
            <person name="Lipzen A."/>
            <person name="Chen C."/>
            <person name="Yan M."/>
            <person name="Daum C."/>
            <person name="Ng V."/>
            <person name="Clum A."/>
            <person name="Steindorff A."/>
            <person name="Ohm R.A."/>
            <person name="Martin F."/>
            <person name="Silar P."/>
            <person name="Natvig D.O."/>
            <person name="Lalanne C."/>
            <person name="Gautier V."/>
            <person name="Ament-Velasquez S.L."/>
            <person name="Kruys A."/>
            <person name="Hutchinson M.I."/>
            <person name="Powell A.J."/>
            <person name="Barry K."/>
            <person name="Miller A.N."/>
            <person name="Grigoriev I.V."/>
            <person name="Debuchy R."/>
            <person name="Gladieux P."/>
            <person name="Hiltunen Thoren M."/>
            <person name="Johannesson H."/>
        </authorList>
    </citation>
    <scope>NUCLEOTIDE SEQUENCE</scope>
    <source>
        <strain evidence="2">CBS 955.72</strain>
    </source>
</reference>
<evidence type="ECO:0000313" key="3">
    <source>
        <dbReference type="Proteomes" id="UP001275084"/>
    </source>
</evidence>
<organism evidence="2 3">
    <name type="scientific">Lasiosphaeria hispida</name>
    <dbReference type="NCBI Taxonomy" id="260671"/>
    <lineage>
        <taxon>Eukaryota</taxon>
        <taxon>Fungi</taxon>
        <taxon>Dikarya</taxon>
        <taxon>Ascomycota</taxon>
        <taxon>Pezizomycotina</taxon>
        <taxon>Sordariomycetes</taxon>
        <taxon>Sordariomycetidae</taxon>
        <taxon>Sordariales</taxon>
        <taxon>Lasiosphaeriaceae</taxon>
        <taxon>Lasiosphaeria</taxon>
    </lineage>
</organism>
<evidence type="ECO:0008006" key="4">
    <source>
        <dbReference type="Google" id="ProtNLM"/>
    </source>
</evidence>
<evidence type="ECO:0000313" key="2">
    <source>
        <dbReference type="EMBL" id="KAK3339862.1"/>
    </source>
</evidence>
<keyword evidence="3" id="KW-1185">Reference proteome</keyword>
<feature type="region of interest" description="Disordered" evidence="1">
    <location>
        <begin position="49"/>
        <end position="85"/>
    </location>
</feature>
<proteinExistence type="predicted"/>
<name>A0AAJ0H596_9PEZI</name>
<comment type="caution">
    <text evidence="2">The sequence shown here is derived from an EMBL/GenBank/DDBJ whole genome shotgun (WGS) entry which is preliminary data.</text>
</comment>